<name>A0ABD1YND2_9MARC</name>
<dbReference type="GO" id="GO:0005739">
    <property type="term" value="C:mitochondrion"/>
    <property type="evidence" value="ECO:0007669"/>
    <property type="project" value="UniProtKB-SubCell"/>
</dbReference>
<evidence type="ECO:0000259" key="8">
    <source>
        <dbReference type="Pfam" id="PF05057"/>
    </source>
</evidence>
<accession>A0ABD1YND2</accession>
<reference evidence="9 10" key="1">
    <citation type="submission" date="2024-09" db="EMBL/GenBank/DDBJ databases">
        <title>Chromosome-scale assembly of Riccia fluitans.</title>
        <authorList>
            <person name="Paukszto L."/>
            <person name="Sawicki J."/>
            <person name="Karawczyk K."/>
            <person name="Piernik-Szablinska J."/>
            <person name="Szczecinska M."/>
            <person name="Mazdziarz M."/>
        </authorList>
    </citation>
    <scope>NUCLEOTIDE SEQUENCE [LARGE SCALE GENOMIC DNA]</scope>
    <source>
        <strain evidence="9">Rf_01</strain>
        <tissue evidence="9">Aerial parts of the thallus</tissue>
    </source>
</reference>
<comment type="subcellular location">
    <subcellularLocation>
        <location evidence="2">Endoplasmic reticulum</location>
    </subcellularLocation>
    <subcellularLocation>
        <location evidence="3">Membrane</location>
    </subcellularLocation>
    <subcellularLocation>
        <location evidence="1">Mitochondrion</location>
    </subcellularLocation>
</comment>
<dbReference type="Pfam" id="PF14299">
    <property type="entry name" value="PP2"/>
    <property type="match status" value="1"/>
</dbReference>
<evidence type="ECO:0000313" key="9">
    <source>
        <dbReference type="EMBL" id="KAL2632106.1"/>
    </source>
</evidence>
<evidence type="ECO:0000313" key="10">
    <source>
        <dbReference type="Proteomes" id="UP001605036"/>
    </source>
</evidence>
<dbReference type="GO" id="GO:0005783">
    <property type="term" value="C:endoplasmic reticulum"/>
    <property type="evidence" value="ECO:0007669"/>
    <property type="project" value="UniProtKB-SubCell"/>
</dbReference>
<evidence type="ECO:0000256" key="1">
    <source>
        <dbReference type="ARBA" id="ARBA00004173"/>
    </source>
</evidence>
<dbReference type="EMBL" id="JBHFFA010000004">
    <property type="protein sequence ID" value="KAL2632106.1"/>
    <property type="molecule type" value="Genomic_DNA"/>
</dbReference>
<keyword evidence="6" id="KW-0472">Membrane</keyword>
<dbReference type="Gene3D" id="3.40.50.1820">
    <property type="entry name" value="alpha/beta hydrolase"/>
    <property type="match status" value="1"/>
</dbReference>
<dbReference type="InterPro" id="IPR029058">
    <property type="entry name" value="AB_hydrolase_fold"/>
</dbReference>
<gene>
    <name evidence="9" type="ORF">R1flu_016792</name>
</gene>
<evidence type="ECO:0000256" key="4">
    <source>
        <dbReference type="ARBA" id="ARBA00022824"/>
    </source>
</evidence>
<feature type="compositionally biased region" description="Low complexity" evidence="7">
    <location>
        <begin position="170"/>
        <end position="185"/>
    </location>
</feature>
<dbReference type="PANTHER" id="PTHR48182">
    <property type="entry name" value="PROTEIN SERAC1"/>
    <property type="match status" value="1"/>
</dbReference>
<dbReference type="AlphaFoldDB" id="A0ABD1YND2"/>
<evidence type="ECO:0000256" key="3">
    <source>
        <dbReference type="ARBA" id="ARBA00004370"/>
    </source>
</evidence>
<evidence type="ECO:0000256" key="6">
    <source>
        <dbReference type="ARBA" id="ARBA00023136"/>
    </source>
</evidence>
<evidence type="ECO:0000256" key="2">
    <source>
        <dbReference type="ARBA" id="ARBA00004240"/>
    </source>
</evidence>
<dbReference type="Proteomes" id="UP001605036">
    <property type="component" value="Unassembled WGS sequence"/>
</dbReference>
<dbReference type="InterPro" id="IPR052374">
    <property type="entry name" value="SERAC1"/>
</dbReference>
<dbReference type="InterPro" id="IPR025886">
    <property type="entry name" value="PP2-like"/>
</dbReference>
<sequence length="527" mass="58570">MDLERDGARFIPARGNLDIVHIDDETYWKWVPKEGSRSKQVAYSTNVWYLQVKGEFNDHLPAGRYTLSWLLQFDPAATRTWPKNKPITFSASDGGIPETKIVEFPLNQETASRVSSSGWLEFDVLKFEVPKWMPSVSLEYSLEETKGDGKSGLYIDGVIIRPCPMSDLTGSSPVSDRPSGSSRSSMTEVVPRSTSAMTNIQVPRGENRQVVLSASESQKIHLPQGVSKLCDEVYEIYAPAAGSGVAKLEVVFIHGLQSDFSDQTSFLSAWSVRDDPSNCWLKSWLSNRFPESRIICVSYDASPVKTSTEGRLDMYTTVENLVMSLVKLGEIGQNCPVILVGHSLGGLVATTICIKVHHQASLKRTDRIMYENFRNNIRGLFFFSTPFKGVKLSSLGTLGGIKCWGLKVGQKSNLMGDLELFAEDTSRSNQEFAQLKQDYHWKTHGVVESSNTLFSGIASPSGEQFVMEASARADFLDNFNVLPNTDHFTVCRPETEKSNAFLYLENFVKDILSHDAGRGAAKHQGEN</sequence>
<feature type="domain" description="DUF676" evidence="8">
    <location>
        <begin position="250"/>
        <end position="431"/>
    </location>
</feature>
<keyword evidence="5" id="KW-0496">Mitochondrion</keyword>
<dbReference type="SUPFAM" id="SSF53474">
    <property type="entry name" value="alpha/beta-Hydrolases"/>
    <property type="match status" value="1"/>
</dbReference>
<dbReference type="InterPro" id="IPR007751">
    <property type="entry name" value="DUF676_lipase-like"/>
</dbReference>
<keyword evidence="10" id="KW-1185">Reference proteome</keyword>
<comment type="caution">
    <text evidence="9">The sequence shown here is derived from an EMBL/GenBank/DDBJ whole genome shotgun (WGS) entry which is preliminary data.</text>
</comment>
<dbReference type="Pfam" id="PF05057">
    <property type="entry name" value="DUF676"/>
    <property type="match status" value="1"/>
</dbReference>
<dbReference type="PANTHER" id="PTHR48182:SF2">
    <property type="entry name" value="PROTEIN SERAC1"/>
    <property type="match status" value="1"/>
</dbReference>
<proteinExistence type="predicted"/>
<feature type="region of interest" description="Disordered" evidence="7">
    <location>
        <begin position="166"/>
        <end position="194"/>
    </location>
</feature>
<dbReference type="GO" id="GO:0016020">
    <property type="term" value="C:membrane"/>
    <property type="evidence" value="ECO:0007669"/>
    <property type="project" value="UniProtKB-SubCell"/>
</dbReference>
<keyword evidence="4" id="KW-0256">Endoplasmic reticulum</keyword>
<protein>
    <recommendedName>
        <fullName evidence="8">DUF676 domain-containing protein</fullName>
    </recommendedName>
</protein>
<evidence type="ECO:0000256" key="7">
    <source>
        <dbReference type="SAM" id="MobiDB-lite"/>
    </source>
</evidence>
<organism evidence="9 10">
    <name type="scientific">Riccia fluitans</name>
    <dbReference type="NCBI Taxonomy" id="41844"/>
    <lineage>
        <taxon>Eukaryota</taxon>
        <taxon>Viridiplantae</taxon>
        <taxon>Streptophyta</taxon>
        <taxon>Embryophyta</taxon>
        <taxon>Marchantiophyta</taxon>
        <taxon>Marchantiopsida</taxon>
        <taxon>Marchantiidae</taxon>
        <taxon>Marchantiales</taxon>
        <taxon>Ricciaceae</taxon>
        <taxon>Riccia</taxon>
    </lineage>
</organism>
<evidence type="ECO:0000256" key="5">
    <source>
        <dbReference type="ARBA" id="ARBA00023128"/>
    </source>
</evidence>